<gene>
    <name evidence="1" type="ORF">CROQUDRAFT_44232</name>
</gene>
<dbReference type="AlphaFoldDB" id="A0A9P6TDD1"/>
<dbReference type="Proteomes" id="UP000886653">
    <property type="component" value="Unassembled WGS sequence"/>
</dbReference>
<dbReference type="OrthoDB" id="901242at2759"/>
<sequence>SAAIRYLETFCEDVAYLYRDKYLSQPTVDATQKLLDKACTRGFPGISGSVDCTR</sequence>
<accession>A0A9P6TDD1</accession>
<evidence type="ECO:0000313" key="2">
    <source>
        <dbReference type="Proteomes" id="UP000886653"/>
    </source>
</evidence>
<organism evidence="1 2">
    <name type="scientific">Cronartium quercuum f. sp. fusiforme G11</name>
    <dbReference type="NCBI Taxonomy" id="708437"/>
    <lineage>
        <taxon>Eukaryota</taxon>
        <taxon>Fungi</taxon>
        <taxon>Dikarya</taxon>
        <taxon>Basidiomycota</taxon>
        <taxon>Pucciniomycotina</taxon>
        <taxon>Pucciniomycetes</taxon>
        <taxon>Pucciniales</taxon>
        <taxon>Coleosporiaceae</taxon>
        <taxon>Cronartium</taxon>
    </lineage>
</organism>
<protein>
    <submittedName>
        <fullName evidence="1">Uncharacterized protein</fullName>
    </submittedName>
</protein>
<proteinExistence type="predicted"/>
<feature type="non-terminal residue" evidence="1">
    <location>
        <position position="1"/>
    </location>
</feature>
<keyword evidence="2" id="KW-1185">Reference proteome</keyword>
<evidence type="ECO:0000313" key="1">
    <source>
        <dbReference type="EMBL" id="KAG0146588.1"/>
    </source>
</evidence>
<comment type="caution">
    <text evidence="1">The sequence shown here is derived from an EMBL/GenBank/DDBJ whole genome shotgun (WGS) entry which is preliminary data.</text>
</comment>
<dbReference type="EMBL" id="MU167259">
    <property type="protein sequence ID" value="KAG0146588.1"/>
    <property type="molecule type" value="Genomic_DNA"/>
</dbReference>
<name>A0A9P6TDD1_9BASI</name>
<reference evidence="1" key="1">
    <citation type="submission" date="2013-11" db="EMBL/GenBank/DDBJ databases">
        <title>Genome sequence of the fusiform rust pathogen reveals effectors for host alternation and coevolution with pine.</title>
        <authorList>
            <consortium name="DOE Joint Genome Institute"/>
            <person name="Smith K."/>
            <person name="Pendleton A."/>
            <person name="Kubisiak T."/>
            <person name="Anderson C."/>
            <person name="Salamov A."/>
            <person name="Aerts A."/>
            <person name="Riley R."/>
            <person name="Clum A."/>
            <person name="Lindquist E."/>
            <person name="Ence D."/>
            <person name="Campbell M."/>
            <person name="Kronenberg Z."/>
            <person name="Feau N."/>
            <person name="Dhillon B."/>
            <person name="Hamelin R."/>
            <person name="Burleigh J."/>
            <person name="Smith J."/>
            <person name="Yandell M."/>
            <person name="Nelson C."/>
            <person name="Grigoriev I."/>
            <person name="Davis J."/>
        </authorList>
    </citation>
    <scope>NUCLEOTIDE SEQUENCE</scope>
    <source>
        <strain evidence="1">G11</strain>
    </source>
</reference>